<protein>
    <submittedName>
        <fullName evidence="2">Uncharacterized protein</fullName>
    </submittedName>
</protein>
<proteinExistence type="predicted"/>
<organism evidence="2">
    <name type="scientific">Blautia glucerasea</name>
    <dbReference type="NCBI Taxonomy" id="536633"/>
    <lineage>
        <taxon>Bacteria</taxon>
        <taxon>Bacillati</taxon>
        <taxon>Bacillota</taxon>
        <taxon>Clostridia</taxon>
        <taxon>Lachnospirales</taxon>
        <taxon>Lachnospiraceae</taxon>
        <taxon>Blautia</taxon>
    </lineage>
</organism>
<evidence type="ECO:0000256" key="1">
    <source>
        <dbReference type="SAM" id="Phobius"/>
    </source>
</evidence>
<dbReference type="EMBL" id="CACRST010000019">
    <property type="protein sequence ID" value="VYT17002.1"/>
    <property type="molecule type" value="Genomic_DNA"/>
</dbReference>
<feature type="transmembrane region" description="Helical" evidence="1">
    <location>
        <begin position="7"/>
        <end position="23"/>
    </location>
</feature>
<feature type="transmembrane region" description="Helical" evidence="1">
    <location>
        <begin position="78"/>
        <end position="97"/>
    </location>
</feature>
<name>A0A6N2UJK0_9FIRM</name>
<keyword evidence="1" id="KW-1133">Transmembrane helix</keyword>
<accession>A0A6N2UJK0</accession>
<evidence type="ECO:0000313" key="2">
    <source>
        <dbReference type="EMBL" id="VYT17002.1"/>
    </source>
</evidence>
<feature type="transmembrane region" description="Helical" evidence="1">
    <location>
        <begin position="54"/>
        <end position="72"/>
    </location>
</feature>
<keyword evidence="1" id="KW-0812">Transmembrane</keyword>
<keyword evidence="1" id="KW-0472">Membrane</keyword>
<gene>
    <name evidence="2" type="ORF">BGLFYP119_02088</name>
</gene>
<sequence length="108" mass="12502">MKKKLNIILLVCFIITIIVPITGIYVHKLASVVFLILCMLHAVIYRKKMNRKKWLLLAIIWISFVSGVLGMVFDQTVIHPVVSIAVVFFLAIHLFVFHKKLQRTRESL</sequence>
<dbReference type="RefSeq" id="WP_156354542.1">
    <property type="nucleotide sequence ID" value="NZ_CACRST010000019.1"/>
</dbReference>
<reference evidence="2" key="1">
    <citation type="submission" date="2019-11" db="EMBL/GenBank/DDBJ databases">
        <authorList>
            <person name="Feng L."/>
        </authorList>
    </citation>
    <scope>NUCLEOTIDE SEQUENCE</scope>
    <source>
        <strain evidence="2">BgluceraseaLFYP119</strain>
    </source>
</reference>
<dbReference type="AlphaFoldDB" id="A0A6N2UJK0"/>
<feature type="transmembrane region" description="Helical" evidence="1">
    <location>
        <begin position="29"/>
        <end position="45"/>
    </location>
</feature>